<proteinExistence type="inferred from homology"/>
<dbReference type="PROSITE" id="PS50106">
    <property type="entry name" value="PDZ"/>
    <property type="match status" value="1"/>
</dbReference>
<evidence type="ECO:0000313" key="14">
    <source>
        <dbReference type="Proteomes" id="UP000188342"/>
    </source>
</evidence>
<dbReference type="AlphaFoldDB" id="A0A1R4K970"/>
<protein>
    <submittedName>
        <fullName evidence="13">Membrane-associated zinc metalloprotease</fullName>
    </submittedName>
</protein>
<evidence type="ECO:0000256" key="7">
    <source>
        <dbReference type="ARBA" id="ARBA00022833"/>
    </source>
</evidence>
<feature type="transmembrane region" description="Helical" evidence="11">
    <location>
        <begin position="340"/>
        <end position="363"/>
    </location>
</feature>
<dbReference type="STRING" id="1255658.FM114_12300"/>
<accession>A0A1R4K970</accession>
<dbReference type="OrthoDB" id="9782003at2"/>
<evidence type="ECO:0000256" key="3">
    <source>
        <dbReference type="ARBA" id="ARBA00007931"/>
    </source>
</evidence>
<evidence type="ECO:0000256" key="8">
    <source>
        <dbReference type="ARBA" id="ARBA00022989"/>
    </source>
</evidence>
<evidence type="ECO:0000256" key="9">
    <source>
        <dbReference type="ARBA" id="ARBA00023049"/>
    </source>
</evidence>
<evidence type="ECO:0000256" key="11">
    <source>
        <dbReference type="SAM" id="Phobius"/>
    </source>
</evidence>
<dbReference type="RefSeq" id="WP_094765442.1">
    <property type="nucleotide sequence ID" value="NZ_FUKQ01000046.1"/>
</dbReference>
<keyword evidence="9 13" id="KW-0482">Metalloprotease</keyword>
<keyword evidence="7" id="KW-0862">Zinc</keyword>
<dbReference type="GO" id="GO:0016020">
    <property type="term" value="C:membrane"/>
    <property type="evidence" value="ECO:0007669"/>
    <property type="project" value="UniProtKB-SubCell"/>
</dbReference>
<evidence type="ECO:0000256" key="2">
    <source>
        <dbReference type="ARBA" id="ARBA00004141"/>
    </source>
</evidence>
<dbReference type="PANTHER" id="PTHR42837">
    <property type="entry name" value="REGULATOR OF SIGMA-E PROTEASE RSEP"/>
    <property type="match status" value="1"/>
</dbReference>
<comment type="subcellular location">
    <subcellularLocation>
        <location evidence="2">Membrane</location>
        <topology evidence="2">Multi-pass membrane protein</topology>
    </subcellularLocation>
</comment>
<keyword evidence="8 11" id="KW-1133">Transmembrane helix</keyword>
<name>A0A1R4K970_9ACTN</name>
<dbReference type="InterPro" id="IPR041489">
    <property type="entry name" value="PDZ_6"/>
</dbReference>
<keyword evidence="4 13" id="KW-0645">Protease</keyword>
<dbReference type="InterPro" id="IPR008915">
    <property type="entry name" value="Peptidase_M50"/>
</dbReference>
<gene>
    <name evidence="13" type="ORF">FM114_12300</name>
</gene>
<dbReference type="GO" id="GO:0004222">
    <property type="term" value="F:metalloendopeptidase activity"/>
    <property type="evidence" value="ECO:0007669"/>
    <property type="project" value="InterPro"/>
</dbReference>
<dbReference type="GO" id="GO:0006508">
    <property type="term" value="P:proteolysis"/>
    <property type="evidence" value="ECO:0007669"/>
    <property type="project" value="UniProtKB-KW"/>
</dbReference>
<dbReference type="CDD" id="cd06163">
    <property type="entry name" value="S2P-M50_PDZ_RseP-like"/>
    <property type="match status" value="1"/>
</dbReference>
<comment type="cofactor">
    <cofactor evidence="1">
        <name>Zn(2+)</name>
        <dbReference type="ChEBI" id="CHEBI:29105"/>
    </cofactor>
</comment>
<dbReference type="Gene3D" id="2.30.42.10">
    <property type="match status" value="1"/>
</dbReference>
<keyword evidence="10 11" id="KW-0472">Membrane</keyword>
<keyword evidence="5 11" id="KW-0812">Transmembrane</keyword>
<keyword evidence="14" id="KW-1185">Reference proteome</keyword>
<evidence type="ECO:0000256" key="5">
    <source>
        <dbReference type="ARBA" id="ARBA00022692"/>
    </source>
</evidence>
<dbReference type="InterPro" id="IPR036034">
    <property type="entry name" value="PDZ_sf"/>
</dbReference>
<dbReference type="Proteomes" id="UP000188342">
    <property type="component" value="Unassembled WGS sequence"/>
</dbReference>
<dbReference type="EMBL" id="FUKQ01000046">
    <property type="protein sequence ID" value="SJN40734.1"/>
    <property type="molecule type" value="Genomic_DNA"/>
</dbReference>
<feature type="domain" description="PDZ" evidence="12">
    <location>
        <begin position="177"/>
        <end position="228"/>
    </location>
</feature>
<sequence>MSLLVTVLAAIGFFALIMASIALHEIGHLLPAKLFGVKVTQYFVGFGKNLWRTRRGETEYGIKLLPLGGYVRLVGMYPPRRAGSTATPGLLARLADEARDVEYEDISPADEGRLFHQKPVWQKVIVMAGGPLMNLLLAFVILGGINGIHGQYRTQLVADQVSECVVPVTRSDRTCREGDPAAPSRVAGIQPGDRILAFNGVQTQSWDQLSDMIRANGAGPAQLVVERDGQQITLPSTHTIVTGMRGRLDPSKTVEAGFLGVTPRAELERGGLVVTAQDLWLQTRRSVTALATFPVKVWNVATDLATGQQRDANGPISIIGASRAAGEIAGTHQLTTGDKIASWFGMLASVNLFVCLLNCIPLPPLDGGHIAGALYEGLKRGGARLLGRPDPGHVDTARMLPVAYGVGGFLAVAGAVLILADLISPIKLF</sequence>
<dbReference type="Pfam" id="PF02163">
    <property type="entry name" value="Peptidase_M50"/>
    <property type="match status" value="1"/>
</dbReference>
<dbReference type="InterPro" id="IPR004387">
    <property type="entry name" value="Pept_M50_Zn"/>
</dbReference>
<dbReference type="InterPro" id="IPR001478">
    <property type="entry name" value="PDZ"/>
</dbReference>
<evidence type="ECO:0000256" key="6">
    <source>
        <dbReference type="ARBA" id="ARBA00022801"/>
    </source>
</evidence>
<evidence type="ECO:0000313" key="13">
    <source>
        <dbReference type="EMBL" id="SJN40734.1"/>
    </source>
</evidence>
<reference evidence="13 14" key="1">
    <citation type="submission" date="2017-02" db="EMBL/GenBank/DDBJ databases">
        <authorList>
            <person name="Peterson S.W."/>
        </authorList>
    </citation>
    <scope>NUCLEOTIDE SEQUENCE [LARGE SCALE GENOMIC DNA]</scope>
    <source>
        <strain evidence="13 14">LSP_Lj1</strain>
    </source>
</reference>
<evidence type="ECO:0000256" key="10">
    <source>
        <dbReference type="ARBA" id="ARBA00023136"/>
    </source>
</evidence>
<evidence type="ECO:0000256" key="4">
    <source>
        <dbReference type="ARBA" id="ARBA00022670"/>
    </source>
</evidence>
<feature type="transmembrane region" description="Helical" evidence="11">
    <location>
        <begin position="124"/>
        <end position="145"/>
    </location>
</feature>
<evidence type="ECO:0000256" key="1">
    <source>
        <dbReference type="ARBA" id="ARBA00001947"/>
    </source>
</evidence>
<comment type="similarity">
    <text evidence="3">Belongs to the peptidase M50B family.</text>
</comment>
<feature type="transmembrane region" description="Helical" evidence="11">
    <location>
        <begin position="402"/>
        <end position="423"/>
    </location>
</feature>
<keyword evidence="6" id="KW-0378">Hydrolase</keyword>
<dbReference type="SUPFAM" id="SSF50156">
    <property type="entry name" value="PDZ domain-like"/>
    <property type="match status" value="1"/>
</dbReference>
<dbReference type="PANTHER" id="PTHR42837:SF2">
    <property type="entry name" value="MEMBRANE METALLOPROTEASE ARASP2, CHLOROPLASTIC-RELATED"/>
    <property type="match status" value="1"/>
</dbReference>
<organism evidence="13 14">
    <name type="scientific">Luteococcus japonicus LSP_Lj1</name>
    <dbReference type="NCBI Taxonomy" id="1255658"/>
    <lineage>
        <taxon>Bacteria</taxon>
        <taxon>Bacillati</taxon>
        <taxon>Actinomycetota</taxon>
        <taxon>Actinomycetes</taxon>
        <taxon>Propionibacteriales</taxon>
        <taxon>Propionibacteriaceae</taxon>
        <taxon>Luteococcus</taxon>
    </lineage>
</organism>
<evidence type="ECO:0000259" key="12">
    <source>
        <dbReference type="PROSITE" id="PS50106"/>
    </source>
</evidence>
<dbReference type="Pfam" id="PF17820">
    <property type="entry name" value="PDZ_6"/>
    <property type="match status" value="1"/>
</dbReference>